<proteinExistence type="predicted"/>
<protein>
    <submittedName>
        <fullName evidence="5">Uncharacterized protein</fullName>
    </submittedName>
</protein>
<dbReference type="Pfam" id="PF00249">
    <property type="entry name" value="Myb_DNA-binding"/>
    <property type="match status" value="1"/>
</dbReference>
<evidence type="ECO:0000259" key="3">
    <source>
        <dbReference type="PROSITE" id="PS50013"/>
    </source>
</evidence>
<feature type="compositionally biased region" description="Basic and acidic residues" evidence="2">
    <location>
        <begin position="32"/>
        <end position="59"/>
    </location>
</feature>
<dbReference type="InterPro" id="IPR016197">
    <property type="entry name" value="Chromo-like_dom_sf"/>
</dbReference>
<feature type="domain" description="Chromo" evidence="3">
    <location>
        <begin position="131"/>
        <end position="189"/>
    </location>
</feature>
<gene>
    <name evidence="5" type="ORF">RCC_04667</name>
</gene>
<dbReference type="Gene3D" id="2.40.50.40">
    <property type="match status" value="1"/>
</dbReference>
<comment type="subunit">
    <text evidence="1">Component of the NuA4 histone acetyltransferase complex.</text>
</comment>
<keyword evidence="6" id="KW-1185">Reference proteome</keyword>
<dbReference type="SUPFAM" id="SSF46689">
    <property type="entry name" value="Homeodomain-like"/>
    <property type="match status" value="1"/>
</dbReference>
<dbReference type="CDD" id="cd00167">
    <property type="entry name" value="SANT"/>
    <property type="match status" value="1"/>
</dbReference>
<accession>A0A2D3VDZ8</accession>
<dbReference type="CDD" id="cd00024">
    <property type="entry name" value="CD_CSD"/>
    <property type="match status" value="1"/>
</dbReference>
<dbReference type="Proteomes" id="UP000225277">
    <property type="component" value="Unassembled WGS sequence"/>
</dbReference>
<reference evidence="5 6" key="1">
    <citation type="submission" date="2016-03" db="EMBL/GenBank/DDBJ databases">
        <authorList>
            <person name="Ploux O."/>
        </authorList>
    </citation>
    <scope>NUCLEOTIDE SEQUENCE [LARGE SCALE GENOMIC DNA]</scope>
    <source>
        <strain evidence="5 6">URUG2</strain>
    </source>
</reference>
<dbReference type="RefSeq" id="XP_023625713.1">
    <property type="nucleotide sequence ID" value="XM_023769945.1"/>
</dbReference>
<evidence type="ECO:0000259" key="4">
    <source>
        <dbReference type="PROSITE" id="PS50090"/>
    </source>
</evidence>
<feature type="domain" description="Myb-like" evidence="4">
    <location>
        <begin position="75"/>
        <end position="125"/>
    </location>
</feature>
<dbReference type="InterPro" id="IPR001005">
    <property type="entry name" value="SANT/Myb"/>
</dbReference>
<name>A0A2D3VDZ8_9PEZI</name>
<dbReference type="InterPro" id="IPR000953">
    <property type="entry name" value="Chromo/chromo_shadow_dom"/>
</dbReference>
<evidence type="ECO:0000256" key="2">
    <source>
        <dbReference type="SAM" id="MobiDB-lite"/>
    </source>
</evidence>
<organism evidence="5 6">
    <name type="scientific">Ramularia collo-cygni</name>
    <dbReference type="NCBI Taxonomy" id="112498"/>
    <lineage>
        <taxon>Eukaryota</taxon>
        <taxon>Fungi</taxon>
        <taxon>Dikarya</taxon>
        <taxon>Ascomycota</taxon>
        <taxon>Pezizomycotina</taxon>
        <taxon>Dothideomycetes</taxon>
        <taxon>Dothideomycetidae</taxon>
        <taxon>Mycosphaerellales</taxon>
        <taxon>Mycosphaerellaceae</taxon>
        <taxon>Ramularia</taxon>
    </lineage>
</organism>
<dbReference type="PROSITE" id="PS50013">
    <property type="entry name" value="CHROMO_2"/>
    <property type="match status" value="1"/>
</dbReference>
<dbReference type="STRING" id="112498.A0A2D3VDZ8"/>
<dbReference type="SMART" id="SM00717">
    <property type="entry name" value="SANT"/>
    <property type="match status" value="1"/>
</dbReference>
<feature type="region of interest" description="Disordered" evidence="2">
    <location>
        <begin position="1"/>
        <end position="69"/>
    </location>
</feature>
<dbReference type="InterPro" id="IPR009057">
    <property type="entry name" value="Homeodomain-like_sf"/>
</dbReference>
<dbReference type="PROSITE" id="PS50090">
    <property type="entry name" value="MYB_LIKE"/>
    <property type="match status" value="1"/>
</dbReference>
<dbReference type="OrthoDB" id="3562657at2759"/>
<dbReference type="SUPFAM" id="SSF54160">
    <property type="entry name" value="Chromo domain-like"/>
    <property type="match status" value="1"/>
</dbReference>
<dbReference type="Gene3D" id="1.10.10.60">
    <property type="entry name" value="Homeodomain-like"/>
    <property type="match status" value="1"/>
</dbReference>
<evidence type="ECO:0000313" key="6">
    <source>
        <dbReference type="Proteomes" id="UP000225277"/>
    </source>
</evidence>
<dbReference type="GO" id="GO:0006338">
    <property type="term" value="P:chromatin remodeling"/>
    <property type="evidence" value="ECO:0007669"/>
    <property type="project" value="UniProtKB-ARBA"/>
</dbReference>
<dbReference type="SMART" id="SM00298">
    <property type="entry name" value="CHROMO"/>
    <property type="match status" value="1"/>
</dbReference>
<evidence type="ECO:0000256" key="1">
    <source>
        <dbReference type="ARBA" id="ARBA00011353"/>
    </source>
</evidence>
<dbReference type="EMBL" id="FJUY01000006">
    <property type="protein sequence ID" value="CZT18823.1"/>
    <property type="molecule type" value="Genomic_DNA"/>
</dbReference>
<dbReference type="AlphaFoldDB" id="A0A2D3VDZ8"/>
<dbReference type="GeneID" id="35599840"/>
<sequence>MSCQITDPTLCATPNDRTEHENDGTYENDETEHEHDETEHEKDETKEDDKTKNSSDNDPRVACSDGVISKRNMRSHKQTRLSWLESDEQRLLSYKNKMGMVWVDIFERFPNRTPGAIRLRYQMLAAREMEYEVEEVLESVIRQKKLQYRAKWTGYNNDPVWYDASNFKNSVQKLYSFHKSNPAQPGPPKRLEDWTRCFIEDRDEEDHSDDDEPCDEDAKEVLCSNISVLLSYE</sequence>
<evidence type="ECO:0000313" key="5">
    <source>
        <dbReference type="EMBL" id="CZT18823.1"/>
    </source>
</evidence>